<proteinExistence type="predicted"/>
<dbReference type="OrthoDB" id="9151105at2"/>
<evidence type="ECO:0000313" key="2">
    <source>
        <dbReference type="Proteomes" id="UP000277811"/>
    </source>
</evidence>
<gene>
    <name evidence="1" type="ORF">LUCI_0787</name>
</gene>
<sequence>MAKRDDYVKTLLTVLAEYGKTMDAEGALLVKAIRELLDKGVPVAAAVETALKQLEYPAMIAESIVNSIYRMALAGYGIPTSIRVKASIKEAITQTLTEVPWSGDQMKLSTRLYGTGKAMRETIVNTIQTSLNRQKGLEALSRQLYDGYKSGKNVIPPADLPEYLKKLHTAARAVASGDTASRKEFEKALGSAKANMDKMTVRNRAGTPNGDLMLTYKNLMKEAEKIVNAAGKLNTEALDRAAWVAVQEKARYHADRIARTENARAWFDGFVLETQNDELVWGYHWVLSNRHKYVLFDQCDVCANADVGYGPGIYPKNKVPLIPRHPHCMCSLELVYYDEVDPSVSFNPDGVREYIDGLRNAQKETLFGVQGVREYEKGANWQTLLRGWDGFNNPSSRLKPKDMAGFD</sequence>
<keyword evidence="2" id="KW-1185">Reference proteome</keyword>
<reference evidence="1 2" key="1">
    <citation type="submission" date="2018-06" db="EMBL/GenBank/DDBJ databases">
        <authorList>
            <person name="Strepis N."/>
        </authorList>
    </citation>
    <scope>NUCLEOTIDE SEQUENCE [LARGE SCALE GENOMIC DNA]</scope>
    <source>
        <strain evidence="1">LUCI</strain>
    </source>
</reference>
<accession>A0A498R403</accession>
<evidence type="ECO:0008006" key="3">
    <source>
        <dbReference type="Google" id="ProtNLM"/>
    </source>
</evidence>
<dbReference type="EMBL" id="UPPP01000057">
    <property type="protein sequence ID" value="VBB05577.1"/>
    <property type="molecule type" value="Genomic_DNA"/>
</dbReference>
<dbReference type="RefSeq" id="WP_122626566.1">
    <property type="nucleotide sequence ID" value="NZ_UPPP01000057.1"/>
</dbReference>
<name>A0A498R403_9FIRM</name>
<organism evidence="1 2">
    <name type="scientific">Lucifera butyrica</name>
    <dbReference type="NCBI Taxonomy" id="1351585"/>
    <lineage>
        <taxon>Bacteria</taxon>
        <taxon>Bacillati</taxon>
        <taxon>Bacillota</taxon>
        <taxon>Negativicutes</taxon>
        <taxon>Veillonellales</taxon>
        <taxon>Veillonellaceae</taxon>
        <taxon>Lucifera</taxon>
    </lineage>
</organism>
<evidence type="ECO:0000313" key="1">
    <source>
        <dbReference type="EMBL" id="VBB05577.1"/>
    </source>
</evidence>
<dbReference type="AlphaFoldDB" id="A0A498R403"/>
<protein>
    <recommendedName>
        <fullName evidence="3">Phage head morphogenesis domain-containing protein</fullName>
    </recommendedName>
</protein>
<dbReference type="Proteomes" id="UP000277811">
    <property type="component" value="Unassembled WGS sequence"/>
</dbReference>